<organism evidence="1 2">
    <name type="scientific">Sphaerobolus stellatus (strain SS14)</name>
    <dbReference type="NCBI Taxonomy" id="990650"/>
    <lineage>
        <taxon>Eukaryota</taxon>
        <taxon>Fungi</taxon>
        <taxon>Dikarya</taxon>
        <taxon>Basidiomycota</taxon>
        <taxon>Agaricomycotina</taxon>
        <taxon>Agaricomycetes</taxon>
        <taxon>Phallomycetidae</taxon>
        <taxon>Geastrales</taxon>
        <taxon>Sphaerobolaceae</taxon>
        <taxon>Sphaerobolus</taxon>
    </lineage>
</organism>
<sequence>MSSALAIYRRLQPAEVTSQTFGSMACFFIPVVICFTKATGDYRCPKLKLTRLSVSMGNEPYFEPIILKGFRTRQSVDDSTGVDDVASRWGTVTWFRNIAMEEKYLIEGYSPCLVPKKDPYYYERVRVRLAANIRFCTTDKSLNAAAKGLPLDTIRVTQTTRPRRGFSVEWKIPRFQQRLQSSTDAACVVTDFMACGPL</sequence>
<name>A0A0C9UZ31_SPHS4</name>
<keyword evidence="2" id="KW-1185">Reference proteome</keyword>
<dbReference type="HOGENOM" id="CLU_1378909_0_0_1"/>
<reference evidence="1 2" key="1">
    <citation type="submission" date="2014-06" db="EMBL/GenBank/DDBJ databases">
        <title>Evolutionary Origins and Diversification of the Mycorrhizal Mutualists.</title>
        <authorList>
            <consortium name="DOE Joint Genome Institute"/>
            <consortium name="Mycorrhizal Genomics Consortium"/>
            <person name="Kohler A."/>
            <person name="Kuo A."/>
            <person name="Nagy L.G."/>
            <person name="Floudas D."/>
            <person name="Copeland A."/>
            <person name="Barry K.W."/>
            <person name="Cichocki N."/>
            <person name="Veneault-Fourrey C."/>
            <person name="LaButti K."/>
            <person name="Lindquist E.A."/>
            <person name="Lipzen A."/>
            <person name="Lundell T."/>
            <person name="Morin E."/>
            <person name="Murat C."/>
            <person name="Riley R."/>
            <person name="Ohm R."/>
            <person name="Sun H."/>
            <person name="Tunlid A."/>
            <person name="Henrissat B."/>
            <person name="Grigoriev I.V."/>
            <person name="Hibbett D.S."/>
            <person name="Martin F."/>
        </authorList>
    </citation>
    <scope>NUCLEOTIDE SEQUENCE [LARGE SCALE GENOMIC DNA]</scope>
    <source>
        <strain evidence="1 2">SS14</strain>
    </source>
</reference>
<evidence type="ECO:0000313" key="2">
    <source>
        <dbReference type="Proteomes" id="UP000054279"/>
    </source>
</evidence>
<proteinExistence type="predicted"/>
<dbReference type="AlphaFoldDB" id="A0A0C9UZ31"/>
<dbReference type="Proteomes" id="UP000054279">
    <property type="component" value="Unassembled WGS sequence"/>
</dbReference>
<evidence type="ECO:0000313" key="1">
    <source>
        <dbReference type="EMBL" id="KIJ34537.1"/>
    </source>
</evidence>
<gene>
    <name evidence="1" type="ORF">M422DRAFT_51951</name>
</gene>
<protein>
    <submittedName>
        <fullName evidence="1">Uncharacterized protein</fullName>
    </submittedName>
</protein>
<accession>A0A0C9UZ31</accession>
<dbReference type="EMBL" id="KN837198">
    <property type="protein sequence ID" value="KIJ34537.1"/>
    <property type="molecule type" value="Genomic_DNA"/>
</dbReference>